<evidence type="ECO:0000256" key="2">
    <source>
        <dbReference type="SAM" id="Phobius"/>
    </source>
</evidence>
<feature type="transmembrane region" description="Helical" evidence="2">
    <location>
        <begin position="21"/>
        <end position="45"/>
    </location>
</feature>
<dbReference type="RefSeq" id="WP_229122420.1">
    <property type="nucleotide sequence ID" value="NZ_CP064791.1"/>
</dbReference>
<feature type="transmembrane region" description="Helical" evidence="2">
    <location>
        <begin position="167"/>
        <end position="189"/>
    </location>
</feature>
<dbReference type="Proteomes" id="UP000663292">
    <property type="component" value="Chromosome"/>
</dbReference>
<evidence type="ECO:0000313" key="4">
    <source>
        <dbReference type="Proteomes" id="UP000663292"/>
    </source>
</evidence>
<accession>A0A897NPT2</accession>
<sequence>MSSSQHPIALAIERQVGGATRLLATVMCLPLVDGLFPALVLAGAIDGPLGILEVGLLVFGGSATVAVILADMEGGPREQVPKILAVGAVLVTVAGIEAAIAPTIESVLDLEVFKRFAAVVILAVAAKTASSRIGDLMPRPAMIVALGLLASVDPSNATVVVSTDIGLVARGVAAGLVGVTFALLVAVAGPRLRRIVDLDRFRFGSAVALGLLPLSMFGLVPGNVPIALIVLALTALLAFDPDGSRPRSQSNPAVTNGGREDTSDGDTFDVGDDDGYQAPWL</sequence>
<feature type="transmembrane region" description="Helical" evidence="2">
    <location>
        <begin position="51"/>
        <end position="70"/>
    </location>
</feature>
<proteinExistence type="predicted"/>
<dbReference type="Pfam" id="PF19107">
    <property type="entry name" value="DUF5794"/>
    <property type="match status" value="1"/>
</dbReference>
<gene>
    <name evidence="3" type="ORF">HSEST_0913</name>
</gene>
<keyword evidence="2" id="KW-0472">Membrane</keyword>
<feature type="compositionally biased region" description="Acidic residues" evidence="1">
    <location>
        <begin position="263"/>
        <end position="275"/>
    </location>
</feature>
<feature type="region of interest" description="Disordered" evidence="1">
    <location>
        <begin position="243"/>
        <end position="281"/>
    </location>
</feature>
<name>A0A897NPT2_9EURY</name>
<keyword evidence="2" id="KW-1133">Transmembrane helix</keyword>
<feature type="transmembrane region" description="Helical" evidence="2">
    <location>
        <begin position="82"/>
        <end position="100"/>
    </location>
</feature>
<evidence type="ECO:0000256" key="1">
    <source>
        <dbReference type="SAM" id="MobiDB-lite"/>
    </source>
</evidence>
<dbReference type="EMBL" id="CP064791">
    <property type="protein sequence ID" value="QSG14454.1"/>
    <property type="molecule type" value="Genomic_DNA"/>
</dbReference>
<keyword evidence="4" id="KW-1185">Reference proteome</keyword>
<evidence type="ECO:0000313" key="3">
    <source>
        <dbReference type="EMBL" id="QSG14454.1"/>
    </source>
</evidence>
<dbReference type="GeneID" id="68857547"/>
<keyword evidence="2" id="KW-0812">Transmembrane</keyword>
<protein>
    <submittedName>
        <fullName evidence="3">Putative membrane protein</fullName>
    </submittedName>
</protein>
<dbReference type="InterPro" id="IPR043812">
    <property type="entry name" value="DUF5794"/>
</dbReference>
<dbReference type="AlphaFoldDB" id="A0A897NPT2"/>
<reference evidence="3 4" key="1">
    <citation type="submission" date="2020-11" db="EMBL/GenBank/DDBJ databases">
        <title>Carbohydrate-dependent, anaerobic sulfur respiration: A novel catabolism in halophilic archaea.</title>
        <authorList>
            <person name="Sorokin D.Y."/>
            <person name="Messina E."/>
            <person name="Smedile F."/>
            <person name="La Cono V."/>
            <person name="Hallsworth J.E."/>
            <person name="Yakimov M.M."/>
        </authorList>
    </citation>
    <scope>NUCLEOTIDE SEQUENCE [LARGE SCALE GENOMIC DNA]</scope>
    <source>
        <strain evidence="3 4">HSR-Est</strain>
    </source>
</reference>
<organism evidence="3 4">
    <name type="scientific">Halapricum desulfuricans</name>
    <dbReference type="NCBI Taxonomy" id="2841257"/>
    <lineage>
        <taxon>Archaea</taxon>
        <taxon>Methanobacteriati</taxon>
        <taxon>Methanobacteriota</taxon>
        <taxon>Stenosarchaea group</taxon>
        <taxon>Halobacteria</taxon>
        <taxon>Halobacteriales</taxon>
        <taxon>Haloarculaceae</taxon>
        <taxon>Halapricum</taxon>
    </lineage>
</organism>